<comment type="caution">
    <text evidence="1">The sequence shown here is derived from an EMBL/GenBank/DDBJ whole genome shotgun (WGS) entry which is preliminary data.</text>
</comment>
<protein>
    <recommendedName>
        <fullName evidence="3">Transposase</fullName>
    </recommendedName>
</protein>
<accession>A0ABM9Z718</accession>
<gene>
    <name evidence="1" type="ORF">VIA_000012</name>
</gene>
<dbReference type="Proteomes" id="UP000003515">
    <property type="component" value="Unassembled WGS sequence"/>
</dbReference>
<proteinExistence type="predicted"/>
<organism evidence="1 2">
    <name type="scientific">Vibrio orientalis CIP 102891 = ATCC 33934</name>
    <dbReference type="NCBI Taxonomy" id="675816"/>
    <lineage>
        <taxon>Bacteria</taxon>
        <taxon>Pseudomonadati</taxon>
        <taxon>Pseudomonadota</taxon>
        <taxon>Gammaproteobacteria</taxon>
        <taxon>Vibrionales</taxon>
        <taxon>Vibrionaceae</taxon>
        <taxon>Vibrio</taxon>
        <taxon>Vibrio oreintalis group</taxon>
    </lineage>
</organism>
<evidence type="ECO:0008006" key="3">
    <source>
        <dbReference type="Google" id="ProtNLM"/>
    </source>
</evidence>
<sequence>MGLSFSVKRLKWQPTKRRRSETKALLRLLRHLKYLFEGNIQ</sequence>
<keyword evidence="2" id="KW-1185">Reference proteome</keyword>
<dbReference type="EMBL" id="ACZV01000001">
    <property type="protein sequence ID" value="EEX95480.1"/>
    <property type="molecule type" value="Genomic_DNA"/>
</dbReference>
<reference evidence="1 2" key="1">
    <citation type="submission" date="2009-10" db="EMBL/GenBank/DDBJ databases">
        <authorList>
            <consortium name="Los Alamos National Laboratory (LANL)"/>
            <consortium name="National Microbial Pathogen Data Resource (NMPDR)"/>
            <person name="Munk A.C."/>
            <person name="Chertkov O."/>
            <person name="Tapia R."/>
            <person name="Green L."/>
            <person name="Rogers Y."/>
            <person name="Detter J.C."/>
            <person name="Bruce D."/>
            <person name="Brettin T.S."/>
            <person name="Colwell R.R."/>
            <person name="Huq A."/>
            <person name="Grim C.J."/>
            <person name="Hasan N.A."/>
            <person name="Bartels D."/>
            <person name="Vonstein V."/>
        </authorList>
    </citation>
    <scope>NUCLEOTIDE SEQUENCE [LARGE SCALE GENOMIC DNA]</scope>
    <source>
        <strain evidence="1 2">CIP 102891</strain>
    </source>
</reference>
<evidence type="ECO:0000313" key="1">
    <source>
        <dbReference type="EMBL" id="EEX95480.1"/>
    </source>
</evidence>
<name>A0ABM9Z718_VIBOR</name>
<evidence type="ECO:0000313" key="2">
    <source>
        <dbReference type="Proteomes" id="UP000003515"/>
    </source>
</evidence>